<dbReference type="EMBL" id="CAMPGE010012539">
    <property type="protein sequence ID" value="CAI2371309.1"/>
    <property type="molecule type" value="Genomic_DNA"/>
</dbReference>
<dbReference type="CDD" id="cd03886">
    <property type="entry name" value="M20_Acy1"/>
    <property type="match status" value="1"/>
</dbReference>
<feature type="domain" description="Peptidase M20 dimerisation" evidence="2">
    <location>
        <begin position="200"/>
        <end position="296"/>
    </location>
</feature>
<dbReference type="InterPro" id="IPR036264">
    <property type="entry name" value="Bact_exopeptidase_dim_dom"/>
</dbReference>
<keyword evidence="1" id="KW-0464">Manganese</keyword>
<keyword evidence="1" id="KW-0479">Metal-binding</keyword>
<dbReference type="Gene3D" id="3.30.70.360">
    <property type="match status" value="1"/>
</dbReference>
<sequence length="417" mass="46064">MESSVPIWQHHKDILTQAGLDFDDIEKTRKHIHQNAEGEFKEINTKAKILEYFTDVDKDDIKELATTGLTIDIKGTAPPTEEGECNVIALRADMDGLPMKEETGLDYSSVTEYAHMCGHDGHMAILIATGVFLKNHRDKIPSNKIVRLLFQPAEEGPGGAEPMIKEGCLEGVDEIYGYHNAPMGQEGTISLKSGPVMAGIEEVYIDIEGVGGHGSEPANATDPITAACHLHSAFHTIKSRNTFNTDVVAFTICELNSGTTFNVIPRTAKMSGTIRYYDEKVKNLCVKRIEELTNEICEGFNCTSKVFIGNNYPSVINHEKQTEIVMEIAKEELGEEGINTTKGLPKLSSEDFSFYLHKVPGCFIFLNNVKPGETPISLHSSKVDYNDNITGTGVYLYVRILEQRFGISLLESPNSES</sequence>
<dbReference type="InterPro" id="IPR011650">
    <property type="entry name" value="Peptidase_M20_dimer"/>
</dbReference>
<evidence type="ECO:0000259" key="2">
    <source>
        <dbReference type="Pfam" id="PF07687"/>
    </source>
</evidence>
<dbReference type="Gene3D" id="3.40.630.10">
    <property type="entry name" value="Zn peptidases"/>
    <property type="match status" value="1"/>
</dbReference>
<keyword evidence="4" id="KW-1185">Reference proteome</keyword>
<dbReference type="GO" id="GO:0016787">
    <property type="term" value="F:hydrolase activity"/>
    <property type="evidence" value="ECO:0007669"/>
    <property type="project" value="InterPro"/>
</dbReference>
<comment type="caution">
    <text evidence="3">The sequence shown here is derived from an EMBL/GenBank/DDBJ whole genome shotgun (WGS) entry which is preliminary data.</text>
</comment>
<evidence type="ECO:0000313" key="3">
    <source>
        <dbReference type="EMBL" id="CAI2371309.1"/>
    </source>
</evidence>
<reference evidence="3" key="1">
    <citation type="submission" date="2023-07" db="EMBL/GenBank/DDBJ databases">
        <authorList>
            <consortium name="AG Swart"/>
            <person name="Singh M."/>
            <person name="Singh A."/>
            <person name="Seah K."/>
            <person name="Emmerich C."/>
        </authorList>
    </citation>
    <scope>NUCLEOTIDE SEQUENCE</scope>
    <source>
        <strain evidence="3">DP1</strain>
    </source>
</reference>
<dbReference type="PANTHER" id="PTHR11014">
    <property type="entry name" value="PEPTIDASE M20 FAMILY MEMBER"/>
    <property type="match status" value="1"/>
</dbReference>
<dbReference type="InterPro" id="IPR002933">
    <property type="entry name" value="Peptidase_M20"/>
</dbReference>
<gene>
    <name evidence="3" type="ORF">ECRASSUSDP1_LOCUS12629</name>
</gene>
<dbReference type="PANTHER" id="PTHR11014:SF63">
    <property type="entry name" value="METALLOPEPTIDASE, PUTATIVE (AFU_ORTHOLOGUE AFUA_6G09600)-RELATED"/>
    <property type="match status" value="1"/>
</dbReference>
<dbReference type="Proteomes" id="UP001295684">
    <property type="component" value="Unassembled WGS sequence"/>
</dbReference>
<dbReference type="AlphaFoldDB" id="A0AAD1UM29"/>
<protein>
    <recommendedName>
        <fullName evidence="2">Peptidase M20 dimerisation domain-containing protein</fullName>
    </recommendedName>
</protein>
<evidence type="ECO:0000256" key="1">
    <source>
        <dbReference type="PIRSR" id="PIRSR005962-1"/>
    </source>
</evidence>
<organism evidence="3 4">
    <name type="scientific">Euplotes crassus</name>
    <dbReference type="NCBI Taxonomy" id="5936"/>
    <lineage>
        <taxon>Eukaryota</taxon>
        <taxon>Sar</taxon>
        <taxon>Alveolata</taxon>
        <taxon>Ciliophora</taxon>
        <taxon>Intramacronucleata</taxon>
        <taxon>Spirotrichea</taxon>
        <taxon>Hypotrichia</taxon>
        <taxon>Euplotida</taxon>
        <taxon>Euplotidae</taxon>
        <taxon>Moneuplotes</taxon>
    </lineage>
</organism>
<feature type="binding site" evidence="1">
    <location>
        <position position="155"/>
    </location>
    <ligand>
        <name>Mn(2+)</name>
        <dbReference type="ChEBI" id="CHEBI:29035"/>
        <label>2</label>
    </ligand>
</feature>
<dbReference type="Pfam" id="PF01546">
    <property type="entry name" value="Peptidase_M20"/>
    <property type="match status" value="1"/>
</dbReference>
<evidence type="ECO:0000313" key="4">
    <source>
        <dbReference type="Proteomes" id="UP001295684"/>
    </source>
</evidence>
<feature type="binding site" evidence="1">
    <location>
        <position position="179"/>
    </location>
    <ligand>
        <name>Mn(2+)</name>
        <dbReference type="ChEBI" id="CHEBI:29035"/>
        <label>2</label>
    </ligand>
</feature>
<feature type="binding site" evidence="1">
    <location>
        <position position="117"/>
    </location>
    <ligand>
        <name>Mn(2+)</name>
        <dbReference type="ChEBI" id="CHEBI:29035"/>
        <label>2</label>
    </ligand>
</feature>
<dbReference type="NCBIfam" id="TIGR01891">
    <property type="entry name" value="amidohydrolases"/>
    <property type="match status" value="1"/>
</dbReference>
<comment type="cofactor">
    <cofactor evidence="1">
        <name>Mn(2+)</name>
        <dbReference type="ChEBI" id="CHEBI:29035"/>
    </cofactor>
    <text evidence="1">The Mn(2+) ion enhances activity.</text>
</comment>
<dbReference type="Pfam" id="PF07687">
    <property type="entry name" value="M20_dimer"/>
    <property type="match status" value="1"/>
</dbReference>
<dbReference type="SUPFAM" id="SSF55031">
    <property type="entry name" value="Bacterial exopeptidase dimerisation domain"/>
    <property type="match status" value="1"/>
</dbReference>
<dbReference type="GO" id="GO:0046872">
    <property type="term" value="F:metal ion binding"/>
    <property type="evidence" value="ECO:0007669"/>
    <property type="project" value="UniProtKB-KW"/>
</dbReference>
<accession>A0AAD1UM29</accession>
<name>A0AAD1UM29_EUPCR</name>
<dbReference type="InterPro" id="IPR017439">
    <property type="entry name" value="Amidohydrolase"/>
</dbReference>
<dbReference type="PIRSF" id="PIRSF005962">
    <property type="entry name" value="Pept_M20D_amidohydro"/>
    <property type="match status" value="1"/>
</dbReference>
<feature type="binding site" evidence="1">
    <location>
        <position position="379"/>
    </location>
    <ligand>
        <name>Mn(2+)</name>
        <dbReference type="ChEBI" id="CHEBI:29035"/>
        <label>2</label>
    </ligand>
</feature>
<dbReference type="SUPFAM" id="SSF53187">
    <property type="entry name" value="Zn-dependent exopeptidases"/>
    <property type="match status" value="1"/>
</dbReference>
<proteinExistence type="predicted"/>
<feature type="binding site" evidence="1">
    <location>
        <position position="119"/>
    </location>
    <ligand>
        <name>Mn(2+)</name>
        <dbReference type="ChEBI" id="CHEBI:29035"/>
        <label>2</label>
    </ligand>
</feature>